<dbReference type="EMBL" id="JABUKG010000006">
    <property type="protein sequence ID" value="MBY6320738.1"/>
    <property type="molecule type" value="Genomic_DNA"/>
</dbReference>
<evidence type="ECO:0000256" key="1">
    <source>
        <dbReference type="ARBA" id="ARBA00023015"/>
    </source>
</evidence>
<dbReference type="SMART" id="SM00354">
    <property type="entry name" value="HTH_LACI"/>
    <property type="match status" value="1"/>
</dbReference>
<keyword evidence="6" id="KW-1185">Reference proteome</keyword>
<dbReference type="Gene3D" id="3.40.50.2300">
    <property type="match status" value="2"/>
</dbReference>
<dbReference type="SUPFAM" id="SSF53822">
    <property type="entry name" value="Periplasmic binding protein-like I"/>
    <property type="match status" value="1"/>
</dbReference>
<dbReference type="GO" id="GO:0003677">
    <property type="term" value="F:DNA binding"/>
    <property type="evidence" value="ECO:0007669"/>
    <property type="project" value="UniProtKB-KW"/>
</dbReference>
<protein>
    <submittedName>
        <fullName evidence="5">LacI family DNA-binding transcriptional regulator</fullName>
    </submittedName>
</protein>
<keyword evidence="1" id="KW-0805">Transcription regulation</keyword>
<dbReference type="InterPro" id="IPR025997">
    <property type="entry name" value="SBP_2_dom"/>
</dbReference>
<sequence>MAHRYKVREIAQQAGLSEATVDRVLHGRPGVREDTRAEVQQAVEDLDKQRTQLRLNGRKFFVDIVMQAPERFCAEVRAALEAELPTLAPALVRARFHFRETESVDDAVATLAGIRGRGSHGVILKAPDRPEVAAAVDDLVAGGIPVVTYVSDIPTSARVAYVGIDDRAAGATAGYLVDRWFGRGDEDAAVLVTLSHDSFRAEGEREAGFRRALRDLAAAEHRPPRRVVDIAQSSGLDETVEDLVTQALQRDPAVAGVYSIGGGNAATVRAFARSGRPCRVFVAHDLDTDNRRLLAEGALSAVLHHDLRADVHRACRLLMQAAGAVTGVRTGSSPVHVVTPYNVPV</sequence>
<evidence type="ECO:0000259" key="4">
    <source>
        <dbReference type="PROSITE" id="PS50932"/>
    </source>
</evidence>
<dbReference type="Gene3D" id="1.10.260.40">
    <property type="entry name" value="lambda repressor-like DNA-binding domains"/>
    <property type="match status" value="1"/>
</dbReference>
<keyword evidence="3" id="KW-0804">Transcription</keyword>
<dbReference type="InterPro" id="IPR028082">
    <property type="entry name" value="Peripla_BP_I"/>
</dbReference>
<feature type="domain" description="HTH lacI-type" evidence="4">
    <location>
        <begin position="8"/>
        <end position="47"/>
    </location>
</feature>
<dbReference type="CDD" id="cd01392">
    <property type="entry name" value="HTH_LacI"/>
    <property type="match status" value="1"/>
</dbReference>
<comment type="caution">
    <text evidence="5">The sequence shown here is derived from an EMBL/GenBank/DDBJ whole genome shotgun (WGS) entry which is preliminary data.</text>
</comment>
<dbReference type="PANTHER" id="PTHR30146:SF152">
    <property type="entry name" value="TRANSCRIPTIONAL REGULATORY PROTEIN"/>
    <property type="match status" value="1"/>
</dbReference>
<dbReference type="InterPro" id="IPR010982">
    <property type="entry name" value="Lambda_DNA-bd_dom_sf"/>
</dbReference>
<keyword evidence="2 5" id="KW-0238">DNA-binding</keyword>
<dbReference type="SUPFAM" id="SSF47413">
    <property type="entry name" value="lambda repressor-like DNA-binding domains"/>
    <property type="match status" value="1"/>
</dbReference>
<dbReference type="InterPro" id="IPR000843">
    <property type="entry name" value="HTH_LacI"/>
</dbReference>
<evidence type="ECO:0000256" key="2">
    <source>
        <dbReference type="ARBA" id="ARBA00023125"/>
    </source>
</evidence>
<dbReference type="PANTHER" id="PTHR30146">
    <property type="entry name" value="LACI-RELATED TRANSCRIPTIONAL REPRESSOR"/>
    <property type="match status" value="1"/>
</dbReference>
<dbReference type="Proteomes" id="UP001520140">
    <property type="component" value="Unassembled WGS sequence"/>
</dbReference>
<dbReference type="Pfam" id="PF00356">
    <property type="entry name" value="LacI"/>
    <property type="match status" value="1"/>
</dbReference>
<dbReference type="RefSeq" id="WP_068102058.1">
    <property type="nucleotide sequence ID" value="NZ_CP135915.1"/>
</dbReference>
<proteinExistence type="predicted"/>
<dbReference type="CDD" id="cd06307">
    <property type="entry name" value="PBP1_sugar_binding"/>
    <property type="match status" value="1"/>
</dbReference>
<evidence type="ECO:0000256" key="3">
    <source>
        <dbReference type="ARBA" id="ARBA00023163"/>
    </source>
</evidence>
<organism evidence="5 6">
    <name type="scientific">Rhodococcoides kroppenstedtii</name>
    <dbReference type="NCBI Taxonomy" id="293050"/>
    <lineage>
        <taxon>Bacteria</taxon>
        <taxon>Bacillati</taxon>
        <taxon>Actinomycetota</taxon>
        <taxon>Actinomycetes</taxon>
        <taxon>Mycobacteriales</taxon>
        <taxon>Nocardiaceae</taxon>
        <taxon>Rhodococcoides</taxon>
    </lineage>
</organism>
<name>A0ABS7NT03_9NOCA</name>
<gene>
    <name evidence="5" type="ORF">HQ605_07895</name>
</gene>
<dbReference type="PROSITE" id="PS50932">
    <property type="entry name" value="HTH_LACI_2"/>
    <property type="match status" value="1"/>
</dbReference>
<reference evidence="5 6" key="1">
    <citation type="submission" date="2020-06" db="EMBL/GenBank/DDBJ databases">
        <title>Taxonomy, biology and ecology of Rhodococcus bacteria occurring in California pistachio and other woody hosts as revealed by genome sequence analyses.</title>
        <authorList>
            <person name="Gai Y."/>
            <person name="Riely B."/>
        </authorList>
    </citation>
    <scope>NUCLEOTIDE SEQUENCE [LARGE SCALE GENOMIC DNA]</scope>
    <source>
        <strain evidence="5 6">BP-284</strain>
    </source>
</reference>
<accession>A0ABS7NT03</accession>
<evidence type="ECO:0000313" key="5">
    <source>
        <dbReference type="EMBL" id="MBY6320738.1"/>
    </source>
</evidence>
<evidence type="ECO:0000313" key="6">
    <source>
        <dbReference type="Proteomes" id="UP001520140"/>
    </source>
</evidence>
<dbReference type="Pfam" id="PF13407">
    <property type="entry name" value="Peripla_BP_4"/>
    <property type="match status" value="1"/>
</dbReference>